<evidence type="ECO:0000313" key="3">
    <source>
        <dbReference type="Proteomes" id="UP001213000"/>
    </source>
</evidence>
<dbReference type="AlphaFoldDB" id="A0AAD5VN53"/>
<keyword evidence="3" id="KW-1185">Reference proteome</keyword>
<proteinExistence type="predicted"/>
<comment type="caution">
    <text evidence="2">The sequence shown here is derived from an EMBL/GenBank/DDBJ whole genome shotgun (WGS) entry which is preliminary data.</text>
</comment>
<gene>
    <name evidence="2" type="ORF">NP233_g8413</name>
</gene>
<accession>A0AAD5VN53</accession>
<evidence type="ECO:0000256" key="1">
    <source>
        <dbReference type="SAM" id="Phobius"/>
    </source>
</evidence>
<keyword evidence="1" id="KW-1133">Transmembrane helix</keyword>
<keyword evidence="1" id="KW-0472">Membrane</keyword>
<feature type="transmembrane region" description="Helical" evidence="1">
    <location>
        <begin position="212"/>
        <end position="231"/>
    </location>
</feature>
<organism evidence="2 3">
    <name type="scientific">Leucocoprinus birnbaumii</name>
    <dbReference type="NCBI Taxonomy" id="56174"/>
    <lineage>
        <taxon>Eukaryota</taxon>
        <taxon>Fungi</taxon>
        <taxon>Dikarya</taxon>
        <taxon>Basidiomycota</taxon>
        <taxon>Agaricomycotina</taxon>
        <taxon>Agaricomycetes</taxon>
        <taxon>Agaricomycetidae</taxon>
        <taxon>Agaricales</taxon>
        <taxon>Agaricineae</taxon>
        <taxon>Agaricaceae</taxon>
        <taxon>Leucocoprinus</taxon>
    </lineage>
</organism>
<keyword evidence="1" id="KW-0812">Transmembrane</keyword>
<dbReference type="EMBL" id="JANIEX010000678">
    <property type="protein sequence ID" value="KAJ3564256.1"/>
    <property type="molecule type" value="Genomic_DNA"/>
</dbReference>
<feature type="transmembrane region" description="Helical" evidence="1">
    <location>
        <begin position="297"/>
        <end position="318"/>
    </location>
</feature>
<evidence type="ECO:0000313" key="2">
    <source>
        <dbReference type="EMBL" id="KAJ3564256.1"/>
    </source>
</evidence>
<name>A0AAD5VN53_9AGAR</name>
<dbReference type="Proteomes" id="UP001213000">
    <property type="component" value="Unassembled WGS sequence"/>
</dbReference>
<protein>
    <submittedName>
        <fullName evidence="2">Uncharacterized protein</fullName>
    </submittedName>
</protein>
<sequence>MVQGLETVDLTHLGWEDLTPRPLPASLELDQCKRLAFALVVLLELRKQKIAWGGGYPDAYEQWTEEEARARSVEILEEKLSELWENFLAQYHGPRDLHDVLWTPFFYEPRKLRTIRVVDFLADRDAPSKFVAHPIVSMTMSRAWKYGRPENNQPQSLLRRATNTDATPSKTHFLELLFDLGFLVLLLSYVIRPPNWPSSEAFGSDPTSANSYSAREGSGVILSAFVLLAFVSSPSALPLPGSLYFKILLWVIFFRFFMYHIPTVLPSPILLVRHQHSFPFATFLTKGLTRIARPLSYFYLPIALVTTFALSLSLTGPLTGPLGYTRNLQAILSPPGPDLPIIGAAPMDTRVVFLIMSVTVWLLVISSAYIIGSSTPVACTRLAITSSSAPWDVYTPEIGVVARIASYRAITAYATDYPFPPPLNLIELFFITIPVAFIRLSRDPRFKRAAIARLVWNVTVRPLMMVTTTLCFFLT</sequence>
<feature type="transmembrane region" description="Helical" evidence="1">
    <location>
        <begin position="351"/>
        <end position="372"/>
    </location>
</feature>
<reference evidence="2" key="1">
    <citation type="submission" date="2022-07" db="EMBL/GenBank/DDBJ databases">
        <title>Genome Sequence of Leucocoprinus birnbaumii.</title>
        <authorList>
            <person name="Buettner E."/>
        </authorList>
    </citation>
    <scope>NUCLEOTIDE SEQUENCE</scope>
    <source>
        <strain evidence="2">VT141</strain>
    </source>
</reference>